<dbReference type="Proteomes" id="UP000053593">
    <property type="component" value="Unassembled WGS sequence"/>
</dbReference>
<organism evidence="2 3">
    <name type="scientific">Collybiopsis luxurians FD-317 M1</name>
    <dbReference type="NCBI Taxonomy" id="944289"/>
    <lineage>
        <taxon>Eukaryota</taxon>
        <taxon>Fungi</taxon>
        <taxon>Dikarya</taxon>
        <taxon>Basidiomycota</taxon>
        <taxon>Agaricomycotina</taxon>
        <taxon>Agaricomycetes</taxon>
        <taxon>Agaricomycetidae</taxon>
        <taxon>Agaricales</taxon>
        <taxon>Marasmiineae</taxon>
        <taxon>Omphalotaceae</taxon>
        <taxon>Collybiopsis</taxon>
        <taxon>Collybiopsis luxurians</taxon>
    </lineage>
</organism>
<dbReference type="HOGENOM" id="CLU_568646_0_0_1"/>
<accession>A0A0D0CHZ4</accession>
<sequence>MAKLLDLPEELLSFISEEVDTESLIPLAVSCKIFNRLAGSRYLRLIDYNRRFLHVSNSGPYRLPNQLSFSVLCNVARILGSLSDVLQISVVFLARSASESLQQLKSVVFFLRRIQHDIPSIQFTFDQSRDGTLCPLSSFNAAFENLMRQVHRTRCKSLDIRGSLPLTEGPLNYHLPPNDCVSQLLISDSFLLSQSCRDWFIKFLNSSSAISSVIAQYTDDWAQILPKIQMSSLQRLSFFGPTPGAQGSDIEVVADFSHRHPSLHSVCWGTHWTTLPRRRRRSHPPLSHIVTLKGTVSQLRHFLAFPHVLRNLQQIEVDYERPFGLLPTDSTSANPAQNIKVWDLFALLRDRPTLQKLTFPIIIPEFLINVFSGRRTPLRTKLPQISTLAFSEFQCLSEIEIVEFVRWGQKVFPNARLLDVSFVQWSDAQKSSFAQTVAAEWSSINLLKIDFRLKNVEAWIED</sequence>
<evidence type="ECO:0000259" key="1">
    <source>
        <dbReference type="PROSITE" id="PS50181"/>
    </source>
</evidence>
<dbReference type="EMBL" id="KN834815">
    <property type="protein sequence ID" value="KIK54528.1"/>
    <property type="molecule type" value="Genomic_DNA"/>
</dbReference>
<gene>
    <name evidence="2" type="ORF">GYMLUDRAFT_100024</name>
</gene>
<evidence type="ECO:0000313" key="3">
    <source>
        <dbReference type="Proteomes" id="UP000053593"/>
    </source>
</evidence>
<protein>
    <recommendedName>
        <fullName evidence="1">F-box domain-containing protein</fullName>
    </recommendedName>
</protein>
<dbReference type="AlphaFoldDB" id="A0A0D0CHZ4"/>
<keyword evidence="3" id="KW-1185">Reference proteome</keyword>
<reference evidence="2 3" key="1">
    <citation type="submission" date="2014-04" db="EMBL/GenBank/DDBJ databases">
        <title>Evolutionary Origins and Diversification of the Mycorrhizal Mutualists.</title>
        <authorList>
            <consortium name="DOE Joint Genome Institute"/>
            <consortium name="Mycorrhizal Genomics Consortium"/>
            <person name="Kohler A."/>
            <person name="Kuo A."/>
            <person name="Nagy L.G."/>
            <person name="Floudas D."/>
            <person name="Copeland A."/>
            <person name="Barry K.W."/>
            <person name="Cichocki N."/>
            <person name="Veneault-Fourrey C."/>
            <person name="LaButti K."/>
            <person name="Lindquist E.A."/>
            <person name="Lipzen A."/>
            <person name="Lundell T."/>
            <person name="Morin E."/>
            <person name="Murat C."/>
            <person name="Riley R."/>
            <person name="Ohm R."/>
            <person name="Sun H."/>
            <person name="Tunlid A."/>
            <person name="Henrissat B."/>
            <person name="Grigoriev I.V."/>
            <person name="Hibbett D.S."/>
            <person name="Martin F."/>
        </authorList>
    </citation>
    <scope>NUCLEOTIDE SEQUENCE [LARGE SCALE GENOMIC DNA]</scope>
    <source>
        <strain evidence="2 3">FD-317 M1</strain>
    </source>
</reference>
<proteinExistence type="predicted"/>
<name>A0A0D0CHZ4_9AGAR</name>
<dbReference type="PROSITE" id="PS50181">
    <property type="entry name" value="FBOX"/>
    <property type="match status" value="1"/>
</dbReference>
<feature type="domain" description="F-box" evidence="1">
    <location>
        <begin position="1"/>
        <end position="45"/>
    </location>
</feature>
<evidence type="ECO:0000313" key="2">
    <source>
        <dbReference type="EMBL" id="KIK54528.1"/>
    </source>
</evidence>
<dbReference type="OrthoDB" id="2931304at2759"/>
<dbReference type="InterPro" id="IPR001810">
    <property type="entry name" value="F-box_dom"/>
</dbReference>